<dbReference type="GO" id="GO:0046982">
    <property type="term" value="F:protein heterodimerization activity"/>
    <property type="evidence" value="ECO:0007669"/>
    <property type="project" value="InterPro"/>
</dbReference>
<dbReference type="GO" id="GO:0001228">
    <property type="term" value="F:DNA-binding transcription activator activity, RNA polymerase II-specific"/>
    <property type="evidence" value="ECO:0007669"/>
    <property type="project" value="InterPro"/>
</dbReference>
<sequence length="391" mass="42560">MCVSAGNPVEGRDCISVHEGGSGGYPGFAGGGGFSTLGRGCPLPQAHVLLLPLAPVYDTRQRLVRTPPSLTRAPICRFRLVRLKIRWDPARSRLSTGGRPKRRCALRTKGPSENRKSTSRACSLLRCASFHDGRRRRRVDRPSTDPDSIKFERLEFQMERRRALSFPVLLLLISAKVTHLSGGIKISDPERKNPSAGEENNNSNANAGAGAGADGGCLVREQDRFMPIANVIRIMRKVLPTHAKISDDAKETIQECVSEYISFITSEANERCQREQRKTITAEDVLWAMNKLGFDDYVEPLSAYLQRYRELEGDHRGAVRGEPLPKRQLSDVVGVGASPAAAYPPGFHMGPYAGVGMNGYYRPDASGSASGSGSAASASPLASFDPYAAFK</sequence>
<dbReference type="AlphaFoldDB" id="A0AAV7EMT6"/>
<proteinExistence type="inferred from homology"/>
<evidence type="ECO:0000256" key="7">
    <source>
        <dbReference type="ARBA" id="ARBA00023163"/>
    </source>
</evidence>
<dbReference type="CDD" id="cd22907">
    <property type="entry name" value="HFD_NFYB"/>
    <property type="match status" value="1"/>
</dbReference>
<dbReference type="PANTHER" id="PTHR11064:SF196">
    <property type="entry name" value="NUCLEAR TRANSCRIPTION FACTOR Y SUBUNIT B-6"/>
    <property type="match status" value="1"/>
</dbReference>
<dbReference type="Proteomes" id="UP000825729">
    <property type="component" value="Unassembled WGS sequence"/>
</dbReference>
<feature type="compositionally biased region" description="Low complexity" evidence="9">
    <location>
        <begin position="366"/>
        <end position="379"/>
    </location>
</feature>
<evidence type="ECO:0000256" key="4">
    <source>
        <dbReference type="ARBA" id="ARBA00023015"/>
    </source>
</evidence>
<keyword evidence="3" id="KW-0938">Abscisic acid signaling pathway</keyword>
<keyword evidence="6" id="KW-0010">Activator</keyword>
<dbReference type="Gene3D" id="1.10.20.10">
    <property type="entry name" value="Histone, subunit A"/>
    <property type="match status" value="1"/>
</dbReference>
<feature type="compositionally biased region" description="Low complexity" evidence="9">
    <location>
        <begin position="194"/>
        <end position="208"/>
    </location>
</feature>
<organism evidence="11 12">
    <name type="scientific">Aristolochia fimbriata</name>
    <name type="common">White veined hardy Dutchman's pipe vine</name>
    <dbReference type="NCBI Taxonomy" id="158543"/>
    <lineage>
        <taxon>Eukaryota</taxon>
        <taxon>Viridiplantae</taxon>
        <taxon>Streptophyta</taxon>
        <taxon>Embryophyta</taxon>
        <taxon>Tracheophyta</taxon>
        <taxon>Spermatophyta</taxon>
        <taxon>Magnoliopsida</taxon>
        <taxon>Magnoliidae</taxon>
        <taxon>Piperales</taxon>
        <taxon>Aristolochiaceae</taxon>
        <taxon>Aristolochia</taxon>
    </lineage>
</organism>
<evidence type="ECO:0000313" key="11">
    <source>
        <dbReference type="EMBL" id="KAG9448563.1"/>
    </source>
</evidence>
<keyword evidence="7" id="KW-0804">Transcription</keyword>
<evidence type="ECO:0000256" key="3">
    <source>
        <dbReference type="ARBA" id="ARBA00022682"/>
    </source>
</evidence>
<feature type="region of interest" description="Disordered" evidence="9">
    <location>
        <begin position="366"/>
        <end position="391"/>
    </location>
</feature>
<name>A0AAV7EMT6_ARIFI</name>
<evidence type="ECO:0000256" key="2">
    <source>
        <dbReference type="ARBA" id="ARBA00009053"/>
    </source>
</evidence>
<dbReference type="SUPFAM" id="SSF47113">
    <property type="entry name" value="Histone-fold"/>
    <property type="match status" value="1"/>
</dbReference>
<evidence type="ECO:0000259" key="10">
    <source>
        <dbReference type="Pfam" id="PF00808"/>
    </source>
</evidence>
<evidence type="ECO:0000256" key="9">
    <source>
        <dbReference type="SAM" id="MobiDB-lite"/>
    </source>
</evidence>
<dbReference type="InterPro" id="IPR009072">
    <property type="entry name" value="Histone-fold"/>
</dbReference>
<dbReference type="GO" id="GO:0009738">
    <property type="term" value="P:abscisic acid-activated signaling pathway"/>
    <property type="evidence" value="ECO:0007669"/>
    <property type="project" value="UniProtKB-KW"/>
</dbReference>
<keyword evidence="4" id="KW-0805">Transcription regulation</keyword>
<dbReference type="InterPro" id="IPR003956">
    <property type="entry name" value="Transcrpt_fac_NFYB/HAP3_CS"/>
</dbReference>
<dbReference type="Pfam" id="PF00808">
    <property type="entry name" value="CBFD_NFYB_HMF"/>
    <property type="match status" value="1"/>
</dbReference>
<evidence type="ECO:0000256" key="5">
    <source>
        <dbReference type="ARBA" id="ARBA00023125"/>
    </source>
</evidence>
<comment type="caution">
    <text evidence="11">The sequence shown here is derived from an EMBL/GenBank/DDBJ whole genome shotgun (WGS) entry which is preliminary data.</text>
</comment>
<dbReference type="EMBL" id="JAINDJ010000004">
    <property type="protein sequence ID" value="KAG9448563.1"/>
    <property type="molecule type" value="Genomic_DNA"/>
</dbReference>
<accession>A0AAV7EMT6</accession>
<dbReference type="InterPro" id="IPR027113">
    <property type="entry name" value="Transc_fact_NFYB/HAP3"/>
</dbReference>
<evidence type="ECO:0000256" key="6">
    <source>
        <dbReference type="ARBA" id="ARBA00023159"/>
    </source>
</evidence>
<dbReference type="InterPro" id="IPR003958">
    <property type="entry name" value="CBFA_NFYB_domain"/>
</dbReference>
<feature type="domain" description="Transcription factor CBF/NF-Y/archaeal histone" evidence="10">
    <location>
        <begin position="225"/>
        <end position="289"/>
    </location>
</feature>
<protein>
    <recommendedName>
        <fullName evidence="10">Transcription factor CBF/NF-Y/archaeal histone domain-containing protein</fullName>
    </recommendedName>
</protein>
<keyword evidence="5" id="KW-0238">DNA-binding</keyword>
<dbReference type="PANTHER" id="PTHR11064">
    <property type="entry name" value="CCAAT-BINDING TRANSCRIPTION FACTOR-RELATED"/>
    <property type="match status" value="1"/>
</dbReference>
<comment type="similarity">
    <text evidence="2">Belongs to the NFYB/HAP3 subunit family.</text>
</comment>
<evidence type="ECO:0000256" key="8">
    <source>
        <dbReference type="ARBA" id="ARBA00023242"/>
    </source>
</evidence>
<reference evidence="11 12" key="1">
    <citation type="submission" date="2021-07" db="EMBL/GenBank/DDBJ databases">
        <title>The Aristolochia fimbriata genome: insights into angiosperm evolution, floral development and chemical biosynthesis.</title>
        <authorList>
            <person name="Jiao Y."/>
        </authorList>
    </citation>
    <scope>NUCLEOTIDE SEQUENCE [LARGE SCALE GENOMIC DNA]</scope>
    <source>
        <strain evidence="11">IBCAS-2021</strain>
        <tissue evidence="11">Leaf</tissue>
    </source>
</reference>
<feature type="region of interest" description="Disordered" evidence="9">
    <location>
        <begin position="184"/>
        <end position="211"/>
    </location>
</feature>
<gene>
    <name evidence="11" type="ORF">H6P81_008528</name>
</gene>
<dbReference type="GO" id="GO:0000978">
    <property type="term" value="F:RNA polymerase II cis-regulatory region sequence-specific DNA binding"/>
    <property type="evidence" value="ECO:0007669"/>
    <property type="project" value="TreeGrafter"/>
</dbReference>
<evidence type="ECO:0000313" key="12">
    <source>
        <dbReference type="Proteomes" id="UP000825729"/>
    </source>
</evidence>
<comment type="subcellular location">
    <subcellularLocation>
        <location evidence="1">Nucleus</location>
    </subcellularLocation>
</comment>
<dbReference type="PRINTS" id="PR00615">
    <property type="entry name" value="CCAATSUBUNTA"/>
</dbReference>
<dbReference type="PROSITE" id="PS00685">
    <property type="entry name" value="NFYB_HAP3"/>
    <property type="match status" value="1"/>
</dbReference>
<dbReference type="FunFam" id="1.10.20.10:FF:000049">
    <property type="entry name" value="Nuclear transcription factor Y subunit B-6"/>
    <property type="match status" value="1"/>
</dbReference>
<keyword evidence="8" id="KW-0539">Nucleus</keyword>
<keyword evidence="12" id="KW-1185">Reference proteome</keyword>
<feature type="region of interest" description="Disordered" evidence="9">
    <location>
        <begin position="92"/>
        <end position="118"/>
    </location>
</feature>
<evidence type="ECO:0000256" key="1">
    <source>
        <dbReference type="ARBA" id="ARBA00004123"/>
    </source>
</evidence>
<dbReference type="GO" id="GO:0016602">
    <property type="term" value="C:CCAAT-binding factor complex"/>
    <property type="evidence" value="ECO:0007669"/>
    <property type="project" value="InterPro"/>
</dbReference>